<dbReference type="PRINTS" id="PR01590">
    <property type="entry name" value="HTHFIS"/>
</dbReference>
<evidence type="ECO:0000256" key="2">
    <source>
        <dbReference type="ARBA" id="ARBA00022840"/>
    </source>
</evidence>
<dbReference type="InterPro" id="IPR003593">
    <property type="entry name" value="AAA+_ATPase"/>
</dbReference>
<evidence type="ECO:0000259" key="5">
    <source>
        <dbReference type="PROSITE" id="PS50045"/>
    </source>
</evidence>
<dbReference type="SUPFAM" id="SSF52540">
    <property type="entry name" value="P-loop containing nucleoside triphosphate hydrolases"/>
    <property type="match status" value="1"/>
</dbReference>
<dbReference type="EMBL" id="SMFQ01000002">
    <property type="protein sequence ID" value="TCJ88349.1"/>
    <property type="molecule type" value="Genomic_DNA"/>
</dbReference>
<dbReference type="GO" id="GO:0006355">
    <property type="term" value="P:regulation of DNA-templated transcription"/>
    <property type="evidence" value="ECO:0007669"/>
    <property type="project" value="InterPro"/>
</dbReference>
<comment type="caution">
    <text evidence="6">The sequence shown here is derived from an EMBL/GenBank/DDBJ whole genome shotgun (WGS) entry which is preliminary data.</text>
</comment>
<dbReference type="PROSITE" id="PS00675">
    <property type="entry name" value="SIGMA54_INTERACT_1"/>
    <property type="match status" value="1"/>
</dbReference>
<dbReference type="PANTHER" id="PTHR32071">
    <property type="entry name" value="TRANSCRIPTIONAL REGULATORY PROTEIN"/>
    <property type="match status" value="1"/>
</dbReference>
<dbReference type="InterPro" id="IPR025662">
    <property type="entry name" value="Sigma_54_int_dom_ATP-bd_1"/>
</dbReference>
<sequence>MTNREKIKLIGNSTKFQEALRVTDLIAKLDVPVLVLGETGSGKESIARYLHEASKRNHLISVNCAAFFAETSESLLFSYANKLTPEQNGFVFQAHTGTLYLQEVTHLNLEAQAQLLYLIDNAQVLSTQQFKSFKKQKLDVRIVASSSENLRDLVAEGKFNADLYYRLCTIPVELPKLSEREDDVMLLADHFFKQLVKQHRRPAPEFSTPAIHKLKQYNWPGNIQELSNFCERMFLLFQNKNIEVTNLPAEIRHYTELSSKSIFTLPESGVELEVLEVDLMQQALRNSGGNKSQAARLLGLTRDTLLYRLKKYSINL</sequence>
<reference evidence="6 7" key="1">
    <citation type="submission" date="2019-03" db="EMBL/GenBank/DDBJ databases">
        <title>Genomic Encyclopedia of Type Strains, Phase IV (KMG-IV): sequencing the most valuable type-strain genomes for metagenomic binning, comparative biology and taxonomic classification.</title>
        <authorList>
            <person name="Goeker M."/>
        </authorList>
    </citation>
    <scope>NUCLEOTIDE SEQUENCE [LARGE SCALE GENOMIC DNA]</scope>
    <source>
        <strain evidence="6 7">DSM 24830</strain>
    </source>
</reference>
<name>A0A4R1F712_9GAMM</name>
<dbReference type="Gene3D" id="3.40.50.300">
    <property type="entry name" value="P-loop containing nucleotide triphosphate hydrolases"/>
    <property type="match status" value="1"/>
</dbReference>
<keyword evidence="1" id="KW-0547">Nucleotide-binding</keyword>
<gene>
    <name evidence="6" type="ORF">EV695_0192</name>
</gene>
<dbReference type="OrthoDB" id="5297379at2"/>
<organism evidence="6 7">
    <name type="scientific">Cocleimonas flava</name>
    <dbReference type="NCBI Taxonomy" id="634765"/>
    <lineage>
        <taxon>Bacteria</taxon>
        <taxon>Pseudomonadati</taxon>
        <taxon>Pseudomonadota</taxon>
        <taxon>Gammaproteobacteria</taxon>
        <taxon>Thiotrichales</taxon>
        <taxon>Thiotrichaceae</taxon>
        <taxon>Cocleimonas</taxon>
    </lineage>
</organism>
<dbReference type="GO" id="GO:0043565">
    <property type="term" value="F:sequence-specific DNA binding"/>
    <property type="evidence" value="ECO:0007669"/>
    <property type="project" value="InterPro"/>
</dbReference>
<dbReference type="InterPro" id="IPR058031">
    <property type="entry name" value="AAA_lid_NorR"/>
</dbReference>
<protein>
    <submittedName>
        <fullName evidence="6">Regulatory Fis family protein</fullName>
    </submittedName>
</protein>
<dbReference type="SUPFAM" id="SSF46689">
    <property type="entry name" value="Homeodomain-like"/>
    <property type="match status" value="1"/>
</dbReference>
<dbReference type="PROSITE" id="PS50045">
    <property type="entry name" value="SIGMA54_INTERACT_4"/>
    <property type="match status" value="1"/>
</dbReference>
<dbReference type="InterPro" id="IPR009057">
    <property type="entry name" value="Homeodomain-like_sf"/>
</dbReference>
<evidence type="ECO:0000256" key="1">
    <source>
        <dbReference type="ARBA" id="ARBA00022741"/>
    </source>
</evidence>
<dbReference type="Gene3D" id="1.10.8.60">
    <property type="match status" value="1"/>
</dbReference>
<dbReference type="CDD" id="cd00009">
    <property type="entry name" value="AAA"/>
    <property type="match status" value="1"/>
</dbReference>
<accession>A0A4R1F712</accession>
<dbReference type="AlphaFoldDB" id="A0A4R1F712"/>
<evidence type="ECO:0000256" key="4">
    <source>
        <dbReference type="ARBA" id="ARBA00023163"/>
    </source>
</evidence>
<proteinExistence type="predicted"/>
<keyword evidence="2" id="KW-0067">ATP-binding</keyword>
<dbReference type="Gene3D" id="1.10.10.60">
    <property type="entry name" value="Homeodomain-like"/>
    <property type="match status" value="1"/>
</dbReference>
<evidence type="ECO:0000256" key="3">
    <source>
        <dbReference type="ARBA" id="ARBA00023015"/>
    </source>
</evidence>
<keyword evidence="7" id="KW-1185">Reference proteome</keyword>
<feature type="domain" description="Sigma-54 factor interaction" evidence="5">
    <location>
        <begin position="9"/>
        <end position="235"/>
    </location>
</feature>
<keyword evidence="4" id="KW-0804">Transcription</keyword>
<evidence type="ECO:0000313" key="6">
    <source>
        <dbReference type="EMBL" id="TCJ88349.1"/>
    </source>
</evidence>
<dbReference type="InterPro" id="IPR002197">
    <property type="entry name" value="HTH_Fis"/>
</dbReference>
<dbReference type="Proteomes" id="UP000294887">
    <property type="component" value="Unassembled WGS sequence"/>
</dbReference>
<dbReference type="GO" id="GO:0005524">
    <property type="term" value="F:ATP binding"/>
    <property type="evidence" value="ECO:0007669"/>
    <property type="project" value="UniProtKB-KW"/>
</dbReference>
<keyword evidence="3" id="KW-0805">Transcription regulation</keyword>
<dbReference type="SMART" id="SM00382">
    <property type="entry name" value="AAA"/>
    <property type="match status" value="1"/>
</dbReference>
<dbReference type="InterPro" id="IPR027417">
    <property type="entry name" value="P-loop_NTPase"/>
</dbReference>
<dbReference type="InterPro" id="IPR002078">
    <property type="entry name" value="Sigma_54_int"/>
</dbReference>
<dbReference type="Pfam" id="PF02954">
    <property type="entry name" value="HTH_8"/>
    <property type="match status" value="1"/>
</dbReference>
<dbReference type="Pfam" id="PF00158">
    <property type="entry name" value="Sigma54_activat"/>
    <property type="match status" value="1"/>
</dbReference>
<dbReference type="RefSeq" id="WP_131904048.1">
    <property type="nucleotide sequence ID" value="NZ_BAAAFU010000008.1"/>
</dbReference>
<evidence type="ECO:0000313" key="7">
    <source>
        <dbReference type="Proteomes" id="UP000294887"/>
    </source>
</evidence>
<dbReference type="Pfam" id="PF25601">
    <property type="entry name" value="AAA_lid_14"/>
    <property type="match status" value="1"/>
</dbReference>